<protein>
    <submittedName>
        <fullName evidence="1">DNA-binding protein</fullName>
    </submittedName>
</protein>
<dbReference type="GO" id="GO:0003677">
    <property type="term" value="F:DNA binding"/>
    <property type="evidence" value="ECO:0007669"/>
    <property type="project" value="UniProtKB-KW"/>
</dbReference>
<evidence type="ECO:0000313" key="1">
    <source>
        <dbReference type="EMBL" id="EFB2195432.1"/>
    </source>
</evidence>
<dbReference type="AlphaFoldDB" id="A0A8S7CWB8"/>
<keyword evidence="1" id="KW-0238">DNA-binding</keyword>
<evidence type="ECO:0000313" key="2">
    <source>
        <dbReference type="Proteomes" id="UP000519859"/>
    </source>
</evidence>
<name>A0A8S7CWB8_ECOLX</name>
<dbReference type="RefSeq" id="WP_053884672.1">
    <property type="nucleotide sequence ID" value="NZ_CYBM01000059.1"/>
</dbReference>
<accession>A0A8S7CWB8</accession>
<comment type="caution">
    <text evidence="1">The sequence shown here is derived from an EMBL/GenBank/DDBJ whole genome shotgun (WGS) entry which is preliminary data.</text>
</comment>
<dbReference type="Proteomes" id="UP000519859">
    <property type="component" value="Unassembled WGS sequence"/>
</dbReference>
<proteinExistence type="predicted"/>
<gene>
    <name evidence="1" type="ORF">FIJ20_25330</name>
</gene>
<organism evidence="1 2">
    <name type="scientific">Escherichia coli</name>
    <dbReference type="NCBI Taxonomy" id="562"/>
    <lineage>
        <taxon>Bacteria</taxon>
        <taxon>Pseudomonadati</taxon>
        <taxon>Pseudomonadota</taxon>
        <taxon>Gammaproteobacteria</taxon>
        <taxon>Enterobacterales</taxon>
        <taxon>Enterobacteriaceae</taxon>
        <taxon>Escherichia</taxon>
    </lineage>
</organism>
<sequence length="628" mass="72400">MNNVIVFKSHSDLDAERNVQEFISFCRGKLTVLGAELKWDSPVWKGIAIFRKLDTGCGTFKDEYLLDKNFVDFAKSYIRYQQALNPVKKPGTAITVLKCLEKALLQVHQNAYVYNTSVIVLDEALQIAGQHYGKNFLYKCGYEIEKLAKFLSEYHFVKCGFLGWVNPVKPHTKNNYLPEKENEDRKNKLPDERALLAIAEIFSRPDEELSERDLFTASAFALLMCSPSRASEILALRADCEITRNDKNGVERYGLRFYSVKGYGATIKWIPDVIVPVARKAISRLRRLSENARTLAGWYESSPDKFYRHSLCPEVSEDKPLDVIQVCHALGYPLNDKKQCIEKLKRTSLDGGTSFLNPKDGHYTLRKLWKMITGLLPADFPWFDEEKSVKYSNALCLLNLHQCHELKMTVDYVLYRPTYDFFTQDIEKARKNRQVMKNIFARYDYLDDSGKALYLRSHQPRHLLNTLAHLGELSELDIAKWSGRVSVMQNRDYNHTSQEEMLEKVGTLKLGNHRYCYQPKPGEILPVGTGVFNDSESGAIHLTPHGYCIHDYVIPPCRKLSETAHYGWVGHSKMSEQQREQSIKKIRSLWQMAKDAVDDDHYGADRWVAHYEEVLSILDKKIPKKIKK</sequence>
<reference evidence="1 2" key="1">
    <citation type="submission" date="2019-06" db="EMBL/GenBank/DDBJ databases">
        <authorList>
            <consortium name="NARMS: The National Antimicrobial Resistance Monitoring System"/>
        </authorList>
    </citation>
    <scope>NUCLEOTIDE SEQUENCE [LARGE SCALE GENOMIC DNA]</scope>
    <source>
        <strain evidence="1 2">FSIS11921886</strain>
    </source>
</reference>
<dbReference type="EMBL" id="AASDFP010000125">
    <property type="protein sequence ID" value="EFB2195432.1"/>
    <property type="molecule type" value="Genomic_DNA"/>
</dbReference>